<evidence type="ECO:0000256" key="6">
    <source>
        <dbReference type="PIRNR" id="PIRNR003107"/>
    </source>
</evidence>
<proteinExistence type="inferred from homology"/>
<comment type="subunit">
    <text evidence="6">Homodimer.</text>
</comment>
<reference evidence="12 13" key="1">
    <citation type="submission" date="2016-10" db="EMBL/GenBank/DDBJ databases">
        <authorList>
            <person name="Varghese N."/>
            <person name="Submissions S."/>
        </authorList>
    </citation>
    <scope>NUCLEOTIDE SEQUENCE [LARGE SCALE GENOMIC DNA]</scope>
    <source>
        <strain evidence="13">Nm10</strain>
        <strain evidence="12">Nm9</strain>
    </source>
</reference>
<evidence type="ECO:0000256" key="2">
    <source>
        <dbReference type="ARBA" id="ARBA00008107"/>
    </source>
</evidence>
<dbReference type="Proteomes" id="UP000219335">
    <property type="component" value="Unassembled WGS sequence"/>
</dbReference>
<sequence>MATNKEHISKQFDADLEEVRTRVLQMGGFVEEQIEYAIEALTSGNEELIDQVITRDHRVNAMEVSIDEICNQIIARRQPTASDLRMIMMVIKTITDLERIGDEAAKIARMAKLIYSSDRMHIPRFNEIKHVASIAMDMLHKALDSFARLDLNAAAQIVRQDEFVDEEFRSILRQLITFMMEDPRKISTCLEIVFIAKAIERIGDHAKNMSEYVVYMVKGKDVRHVTADQIEQEIRE</sequence>
<evidence type="ECO:0000259" key="7">
    <source>
        <dbReference type="Pfam" id="PF01895"/>
    </source>
</evidence>
<dbReference type="GO" id="GO:0045936">
    <property type="term" value="P:negative regulation of phosphate metabolic process"/>
    <property type="evidence" value="ECO:0007669"/>
    <property type="project" value="InterPro"/>
</dbReference>
<keyword evidence="5 6" id="KW-0592">Phosphate transport</keyword>
<feature type="domain" description="PhoU" evidence="7">
    <location>
        <begin position="24"/>
        <end position="110"/>
    </location>
</feature>
<keyword evidence="13" id="KW-1185">Reference proteome</keyword>
<reference evidence="8 15" key="4">
    <citation type="submission" date="2018-04" db="EMBL/GenBank/DDBJ databases">
        <title>Active sludge and wastewater microbial communities from Klosterneuburg, Austria.</title>
        <authorList>
            <person name="Wagner M."/>
        </authorList>
    </citation>
    <scope>NUCLEOTIDE SEQUENCE [LARGE SCALE GENOMIC DNA]</scope>
    <source>
        <strain evidence="8 15">Nm4</strain>
    </source>
</reference>
<feature type="domain" description="PhoU" evidence="7">
    <location>
        <begin position="128"/>
        <end position="213"/>
    </location>
</feature>
<dbReference type="FunFam" id="1.20.58.220:FF:000002">
    <property type="entry name" value="Phosphate-specific transport system accessory protein PhoU"/>
    <property type="match status" value="1"/>
</dbReference>
<dbReference type="NCBIfam" id="TIGR02135">
    <property type="entry name" value="phoU_full"/>
    <property type="match status" value="1"/>
</dbReference>
<dbReference type="AlphaFoldDB" id="A0A0S3AHN0"/>
<evidence type="ECO:0000256" key="4">
    <source>
        <dbReference type="ARBA" id="ARBA00022490"/>
    </source>
</evidence>
<dbReference type="InterPro" id="IPR038078">
    <property type="entry name" value="PhoU-like_sf"/>
</dbReference>
<organism evidence="8 15">
    <name type="scientific">Nitrosomonas ureae</name>
    <dbReference type="NCBI Taxonomy" id="44577"/>
    <lineage>
        <taxon>Bacteria</taxon>
        <taxon>Pseudomonadati</taxon>
        <taxon>Pseudomonadota</taxon>
        <taxon>Betaproteobacteria</taxon>
        <taxon>Nitrosomonadales</taxon>
        <taxon>Nitrosomonadaceae</taxon>
        <taxon>Nitrosomonas</taxon>
    </lineage>
</organism>
<reference evidence="9" key="2">
    <citation type="submission" date="2016-10" db="EMBL/GenBank/DDBJ databases">
        <authorList>
            <person name="de Groot N.N."/>
        </authorList>
    </citation>
    <scope>NUCLEOTIDE SEQUENCE [LARGE SCALE GENOMIC DNA]</scope>
    <source>
        <strain evidence="9">Nm10</strain>
        <strain evidence="10">Nm9</strain>
    </source>
</reference>
<keyword evidence="3 6" id="KW-0813">Transport</keyword>
<evidence type="ECO:0000313" key="11">
    <source>
        <dbReference type="EMBL" id="SOD18387.1"/>
    </source>
</evidence>
<dbReference type="InterPro" id="IPR026022">
    <property type="entry name" value="PhoU_dom"/>
</dbReference>
<dbReference type="OrthoDB" id="9814256at2"/>
<dbReference type="FunFam" id="1.20.58.220:FF:000001">
    <property type="entry name" value="Phosphate-specific transport system accessory protein PhoU"/>
    <property type="match status" value="1"/>
</dbReference>
<protein>
    <recommendedName>
        <fullName evidence="6">Phosphate-specific transport system accessory protein PhoU</fullName>
    </recommendedName>
</protein>
<dbReference type="GO" id="GO:0005737">
    <property type="term" value="C:cytoplasm"/>
    <property type="evidence" value="ECO:0007669"/>
    <property type="project" value="UniProtKB-SubCell"/>
</dbReference>
<evidence type="ECO:0000313" key="14">
    <source>
        <dbReference type="Proteomes" id="UP000219335"/>
    </source>
</evidence>
<dbReference type="Proteomes" id="UP000244110">
    <property type="component" value="Unassembled WGS sequence"/>
</dbReference>
<gene>
    <name evidence="8" type="ORF">C8R28_100269</name>
    <name evidence="9" type="ORF">SAMN05216406_101117</name>
    <name evidence="10" type="ORF">SAMN05421510_105015</name>
    <name evidence="11" type="ORF">SAMN06297164_1648</name>
</gene>
<dbReference type="PANTHER" id="PTHR42930">
    <property type="entry name" value="PHOSPHATE-SPECIFIC TRANSPORT SYSTEM ACCESSORY PROTEIN PHOU"/>
    <property type="match status" value="1"/>
</dbReference>
<dbReference type="Proteomes" id="UP000181998">
    <property type="component" value="Unassembled WGS sequence"/>
</dbReference>
<evidence type="ECO:0000313" key="9">
    <source>
        <dbReference type="EMBL" id="SDT84080.1"/>
    </source>
</evidence>
<dbReference type="PANTHER" id="PTHR42930:SF3">
    <property type="entry name" value="PHOSPHATE-SPECIFIC TRANSPORT SYSTEM ACCESSORY PROTEIN PHOU"/>
    <property type="match status" value="1"/>
</dbReference>
<dbReference type="EMBL" id="QAOL01000002">
    <property type="protein sequence ID" value="PTQ88069.1"/>
    <property type="molecule type" value="Genomic_DNA"/>
</dbReference>
<accession>A0A0S3AHN0</accession>
<dbReference type="InterPro" id="IPR028366">
    <property type="entry name" value="PhoU"/>
</dbReference>
<evidence type="ECO:0000313" key="15">
    <source>
        <dbReference type="Proteomes" id="UP000244110"/>
    </source>
</evidence>
<evidence type="ECO:0000256" key="5">
    <source>
        <dbReference type="ARBA" id="ARBA00022592"/>
    </source>
</evidence>
<dbReference type="EMBL" id="FOFX01000050">
    <property type="protein sequence ID" value="SEQ42312.1"/>
    <property type="molecule type" value="Genomic_DNA"/>
</dbReference>
<evidence type="ECO:0000313" key="10">
    <source>
        <dbReference type="EMBL" id="SEQ42312.1"/>
    </source>
</evidence>
<comment type="function">
    <text evidence="6">Plays a role in the regulation of phosphate uptake.</text>
</comment>
<dbReference type="GO" id="GO:0030643">
    <property type="term" value="P:intracellular phosphate ion homeostasis"/>
    <property type="evidence" value="ECO:0007669"/>
    <property type="project" value="InterPro"/>
</dbReference>
<reference evidence="11 14" key="3">
    <citation type="submission" date="2017-09" db="EMBL/GenBank/DDBJ databases">
        <authorList>
            <person name="Ehlers B."/>
            <person name="Leendertz F.H."/>
        </authorList>
    </citation>
    <scope>NUCLEOTIDE SEQUENCE [LARGE SCALE GENOMIC DNA]</scope>
    <source>
        <strain evidence="11 14">Nm42</strain>
    </source>
</reference>
<dbReference type="SUPFAM" id="SSF109755">
    <property type="entry name" value="PhoU-like"/>
    <property type="match status" value="1"/>
</dbReference>
<evidence type="ECO:0000313" key="12">
    <source>
        <dbReference type="Proteomes" id="UP000181998"/>
    </source>
</evidence>
<dbReference type="KEGG" id="nur:ATY38_05135"/>
<evidence type="ECO:0000256" key="3">
    <source>
        <dbReference type="ARBA" id="ARBA00022448"/>
    </source>
</evidence>
<dbReference type="RefSeq" id="WP_062558360.1">
    <property type="nucleotide sequence ID" value="NZ_CP013341.1"/>
</dbReference>
<comment type="similarity">
    <text evidence="2 6">Belongs to the PhoU family.</text>
</comment>
<name>A0A0S3AHN0_9PROT</name>
<dbReference type="PIRSF" id="PIRSF003107">
    <property type="entry name" value="PhoU"/>
    <property type="match status" value="1"/>
</dbReference>
<dbReference type="EMBL" id="FNLN01000001">
    <property type="protein sequence ID" value="SDT84080.1"/>
    <property type="molecule type" value="Genomic_DNA"/>
</dbReference>
<comment type="subcellular location">
    <subcellularLocation>
        <location evidence="1 6">Cytoplasm</location>
    </subcellularLocation>
</comment>
<dbReference type="Proteomes" id="UP000182882">
    <property type="component" value="Unassembled WGS sequence"/>
</dbReference>
<dbReference type="Pfam" id="PF01895">
    <property type="entry name" value="PhoU"/>
    <property type="match status" value="2"/>
</dbReference>
<evidence type="ECO:0000256" key="1">
    <source>
        <dbReference type="ARBA" id="ARBA00004496"/>
    </source>
</evidence>
<dbReference type="GO" id="GO:0006817">
    <property type="term" value="P:phosphate ion transport"/>
    <property type="evidence" value="ECO:0007669"/>
    <property type="project" value="UniProtKB-KW"/>
</dbReference>
<dbReference type="EMBL" id="OCMU01000001">
    <property type="protein sequence ID" value="SOD18387.1"/>
    <property type="molecule type" value="Genomic_DNA"/>
</dbReference>
<dbReference type="STRING" id="44577.ATY38_05135"/>
<dbReference type="Gene3D" id="1.20.58.220">
    <property type="entry name" value="Phosphate transport system protein phou homolog 2, domain 2"/>
    <property type="match status" value="2"/>
</dbReference>
<evidence type="ECO:0000313" key="13">
    <source>
        <dbReference type="Proteomes" id="UP000182882"/>
    </source>
</evidence>
<keyword evidence="4 6" id="KW-0963">Cytoplasm</keyword>
<evidence type="ECO:0000313" key="8">
    <source>
        <dbReference type="EMBL" id="PTQ88069.1"/>
    </source>
</evidence>